<gene>
    <name evidence="2" type="ORF">A6V37_37325</name>
</gene>
<evidence type="ECO:0000313" key="3">
    <source>
        <dbReference type="Proteomes" id="UP000078116"/>
    </source>
</evidence>
<feature type="chain" id="PRO_5008393276" description="Secreted protein" evidence="1">
    <location>
        <begin position="19"/>
        <end position="67"/>
    </location>
</feature>
<keyword evidence="1" id="KW-0732">Signal</keyword>
<dbReference type="EMBL" id="LXKA01000387">
    <property type="protein sequence ID" value="OAJ51718.1"/>
    <property type="molecule type" value="Genomic_DNA"/>
</dbReference>
<evidence type="ECO:0000256" key="1">
    <source>
        <dbReference type="SAM" id="SignalP"/>
    </source>
</evidence>
<sequence>MQAAVLPVAASLHLAANAMMLMIVGVCRCDCAGQCNYGRERERCFLSHRTFERNGGWAFCEGGTTIH</sequence>
<protein>
    <recommendedName>
        <fullName evidence="4">Secreted protein</fullName>
    </recommendedName>
</protein>
<comment type="caution">
    <text evidence="2">The sequence shown here is derived from an EMBL/GenBank/DDBJ whole genome shotgun (WGS) entry which is preliminary data.</text>
</comment>
<feature type="signal peptide" evidence="1">
    <location>
        <begin position="1"/>
        <end position="18"/>
    </location>
</feature>
<reference evidence="2 3" key="1">
    <citation type="submission" date="2016-04" db="EMBL/GenBank/DDBJ databases">
        <title>Reclassification of Paraburkholderia panaciterrae (Farh et al. 2015) Dobritsa &amp; Samadpour 2016 as a later homotypic synonym of Paraburkholderia ginsengiterrae (Farh et al. 2015) Dobritsa &amp; Samadpour 2016.</title>
        <authorList>
            <person name="Dobritsa A.P."/>
            <person name="Kutumbaka K."/>
            <person name="Samadpour M."/>
        </authorList>
    </citation>
    <scope>NUCLEOTIDE SEQUENCE [LARGE SCALE GENOMIC DNA]</scope>
    <source>
        <strain evidence="2 3">DCY85</strain>
    </source>
</reference>
<evidence type="ECO:0000313" key="2">
    <source>
        <dbReference type="EMBL" id="OAJ51718.1"/>
    </source>
</evidence>
<dbReference type="AlphaFoldDB" id="A0A1A9MXB7"/>
<name>A0A1A9MXB7_9BURK</name>
<evidence type="ECO:0008006" key="4">
    <source>
        <dbReference type="Google" id="ProtNLM"/>
    </source>
</evidence>
<accession>A0A1A9MXB7</accession>
<dbReference type="Proteomes" id="UP000078116">
    <property type="component" value="Unassembled WGS sequence"/>
</dbReference>
<organism evidence="2 3">
    <name type="scientific">Paraburkholderia ginsengiterrae</name>
    <dbReference type="NCBI Taxonomy" id="1462993"/>
    <lineage>
        <taxon>Bacteria</taxon>
        <taxon>Pseudomonadati</taxon>
        <taxon>Pseudomonadota</taxon>
        <taxon>Betaproteobacteria</taxon>
        <taxon>Burkholderiales</taxon>
        <taxon>Burkholderiaceae</taxon>
        <taxon>Paraburkholderia</taxon>
    </lineage>
</organism>
<proteinExistence type="predicted"/>